<evidence type="ECO:0008006" key="5">
    <source>
        <dbReference type="Google" id="ProtNLM"/>
    </source>
</evidence>
<evidence type="ECO:0000256" key="2">
    <source>
        <dbReference type="SAM" id="Phobius"/>
    </source>
</evidence>
<dbReference type="EMBL" id="JAKELO010000002">
    <property type="protein sequence ID" value="MDE4908824.1"/>
    <property type="molecule type" value="Genomic_DNA"/>
</dbReference>
<evidence type="ECO:0000313" key="4">
    <source>
        <dbReference type="Proteomes" id="UP001143747"/>
    </source>
</evidence>
<keyword evidence="2" id="KW-0472">Membrane</keyword>
<proteinExistence type="predicted"/>
<keyword evidence="4" id="KW-1185">Reference proteome</keyword>
<keyword evidence="2" id="KW-1133">Transmembrane helix</keyword>
<feature type="compositionally biased region" description="Polar residues" evidence="1">
    <location>
        <begin position="149"/>
        <end position="158"/>
    </location>
</feature>
<gene>
    <name evidence="3" type="ORF">L0665_09415</name>
</gene>
<feature type="transmembrane region" description="Helical" evidence="2">
    <location>
        <begin position="358"/>
        <end position="380"/>
    </location>
</feature>
<dbReference type="AlphaFoldDB" id="A0A9Q4KU69"/>
<accession>A0A9Q4KU69</accession>
<dbReference type="RefSeq" id="WP_274925435.1">
    <property type="nucleotide sequence ID" value="NZ_JAKELO010000002.1"/>
</dbReference>
<evidence type="ECO:0000313" key="3">
    <source>
        <dbReference type="EMBL" id="MDE4908824.1"/>
    </source>
</evidence>
<organism evidence="3 4">
    <name type="scientific">Methanogenium marinum</name>
    <dbReference type="NCBI Taxonomy" id="348610"/>
    <lineage>
        <taxon>Archaea</taxon>
        <taxon>Methanobacteriati</taxon>
        <taxon>Methanobacteriota</taxon>
        <taxon>Stenosarchaea group</taxon>
        <taxon>Methanomicrobia</taxon>
        <taxon>Methanomicrobiales</taxon>
        <taxon>Methanomicrobiaceae</taxon>
        <taxon>Methanogenium</taxon>
    </lineage>
</organism>
<name>A0A9Q4KU69_9EURY</name>
<feature type="region of interest" description="Disordered" evidence="1">
    <location>
        <begin position="136"/>
        <end position="178"/>
    </location>
</feature>
<reference evidence="3" key="1">
    <citation type="submission" date="2022-01" db="EMBL/GenBank/DDBJ databases">
        <title>Draft genome of Methanogenium marinum DSM 15558.</title>
        <authorList>
            <person name="Chen S.-C."/>
            <person name="You Y.-T."/>
        </authorList>
    </citation>
    <scope>NUCLEOTIDE SEQUENCE</scope>
    <source>
        <strain evidence="3">DSM 15558</strain>
    </source>
</reference>
<evidence type="ECO:0000256" key="1">
    <source>
        <dbReference type="SAM" id="MobiDB-lite"/>
    </source>
</evidence>
<keyword evidence="2" id="KW-0812">Transmembrane</keyword>
<sequence>MKTPTIFCIVVMVILIMAATVPVQAEDDALFLSTGSAHYQYSLNEEARIPVKITNNLGNDLPGTLVVQIRDPKTGEYVYSQSKQITAFSGEDMYYVSAGNAGDGQDILVDISFEYGNGPKYSSELKGIALSFSNEEPLDEEAEEGVETDTGSAPVKSTSEIKTENPETASYASGSADGEIDAVEKQTDANALKRTLLEEQIEREIRKNALSAAIKDDSLFIAVNKTLYDQNFTRLSLVVIPQGNNSGIFSSLYRDNGDEEVSLSGTITEEIIANIFENTTARIAFPVIFQENETFRSLINETESEGFVRSQTEINMSPRYSDLKILYDKGIYSAEIRAESVNGNVTAVSLVKDDILPFYILPLLILIFTCLNAMVIYVYYMYRPDTSGKGNTDEKRDDIQKYDSTDILDTAESLFLRGYKKEAVSMAVRVLRLKISSEHFAGKEISDRECREYLLENTYERNTEETIRILTSTEEQRFSKEDITESEFRSLTEEIRSLIQE</sequence>
<feature type="compositionally biased region" description="Acidic residues" evidence="1">
    <location>
        <begin position="136"/>
        <end position="147"/>
    </location>
</feature>
<comment type="caution">
    <text evidence="3">The sequence shown here is derived from an EMBL/GenBank/DDBJ whole genome shotgun (WGS) entry which is preliminary data.</text>
</comment>
<dbReference type="Proteomes" id="UP001143747">
    <property type="component" value="Unassembled WGS sequence"/>
</dbReference>
<protein>
    <recommendedName>
        <fullName evidence="5">DUF4129 domain-containing protein</fullName>
    </recommendedName>
</protein>